<accession>A0A2H0YN17</accession>
<keyword evidence="2 6" id="KW-0479">Metal-binding</keyword>
<dbReference type="InterPro" id="IPR051269">
    <property type="entry name" value="Fe-S_cluster_ET"/>
</dbReference>
<dbReference type="PROSITE" id="PS00198">
    <property type="entry name" value="4FE4S_FER_1"/>
    <property type="match status" value="1"/>
</dbReference>
<dbReference type="Pfam" id="PF13459">
    <property type="entry name" value="Fer4_15"/>
    <property type="match status" value="1"/>
</dbReference>
<sequence>MKIIQEHQKCIGCGSCAAVCPKYWQISSDGKSQVIGSKVNSKGNYELEVEKIGCNQEAADICPVQCIRIVC</sequence>
<evidence type="ECO:0000313" key="9">
    <source>
        <dbReference type="Proteomes" id="UP000231472"/>
    </source>
</evidence>
<dbReference type="Proteomes" id="UP000231472">
    <property type="component" value="Unassembled WGS sequence"/>
</dbReference>
<keyword evidence="5 6" id="KW-0411">Iron-sulfur</keyword>
<keyword evidence="1 6" id="KW-0813">Transport</keyword>
<evidence type="ECO:0000256" key="5">
    <source>
        <dbReference type="ARBA" id="ARBA00023014"/>
    </source>
</evidence>
<name>A0A2H0YN17_9BACT</name>
<dbReference type="AlphaFoldDB" id="A0A2H0YN17"/>
<evidence type="ECO:0000259" key="7">
    <source>
        <dbReference type="PROSITE" id="PS51379"/>
    </source>
</evidence>
<evidence type="ECO:0000313" key="8">
    <source>
        <dbReference type="EMBL" id="PIS39850.1"/>
    </source>
</evidence>
<dbReference type="InterPro" id="IPR001080">
    <property type="entry name" value="3Fe4S_ferredoxin"/>
</dbReference>
<dbReference type="InterPro" id="IPR017900">
    <property type="entry name" value="4Fe4S_Fe_S_CS"/>
</dbReference>
<dbReference type="Gene3D" id="3.30.70.20">
    <property type="match status" value="1"/>
</dbReference>
<dbReference type="GO" id="GO:0009055">
    <property type="term" value="F:electron transfer activity"/>
    <property type="evidence" value="ECO:0007669"/>
    <property type="project" value="UniProtKB-UniRule"/>
</dbReference>
<evidence type="ECO:0000256" key="6">
    <source>
        <dbReference type="RuleBase" id="RU368020"/>
    </source>
</evidence>
<comment type="function">
    <text evidence="6">Ferredoxins are iron-sulfur proteins that transfer electrons in a wide variety of metabolic reactions.</text>
</comment>
<evidence type="ECO:0000256" key="3">
    <source>
        <dbReference type="ARBA" id="ARBA00022982"/>
    </source>
</evidence>
<evidence type="ECO:0000256" key="2">
    <source>
        <dbReference type="ARBA" id="ARBA00022723"/>
    </source>
</evidence>
<dbReference type="PRINTS" id="PR00352">
    <property type="entry name" value="3FE4SFRDOXIN"/>
</dbReference>
<dbReference type="PANTHER" id="PTHR36923">
    <property type="entry name" value="FERREDOXIN"/>
    <property type="match status" value="1"/>
</dbReference>
<dbReference type="InterPro" id="IPR017896">
    <property type="entry name" value="4Fe4S_Fe-S-bd"/>
</dbReference>
<keyword evidence="4 6" id="KW-0408">Iron</keyword>
<organism evidence="8 9">
    <name type="scientific">Candidatus Nealsonbacteria bacterium CG08_land_8_20_14_0_20_36_22</name>
    <dbReference type="NCBI Taxonomy" id="1974704"/>
    <lineage>
        <taxon>Bacteria</taxon>
        <taxon>Candidatus Nealsoniibacteriota</taxon>
    </lineage>
</organism>
<dbReference type="PANTHER" id="PTHR36923:SF3">
    <property type="entry name" value="FERREDOXIN"/>
    <property type="match status" value="1"/>
</dbReference>
<proteinExistence type="predicted"/>
<evidence type="ECO:0000256" key="4">
    <source>
        <dbReference type="ARBA" id="ARBA00023004"/>
    </source>
</evidence>
<feature type="domain" description="4Fe-4S ferredoxin-type" evidence="7">
    <location>
        <begin position="1"/>
        <end position="29"/>
    </location>
</feature>
<dbReference type="SUPFAM" id="SSF54862">
    <property type="entry name" value="4Fe-4S ferredoxins"/>
    <property type="match status" value="1"/>
</dbReference>
<evidence type="ECO:0000256" key="1">
    <source>
        <dbReference type="ARBA" id="ARBA00022448"/>
    </source>
</evidence>
<keyword evidence="3 6" id="KW-0249">Electron transport</keyword>
<dbReference type="PROSITE" id="PS51379">
    <property type="entry name" value="4FE4S_FER_2"/>
    <property type="match status" value="1"/>
</dbReference>
<reference evidence="9" key="1">
    <citation type="submission" date="2017-09" db="EMBL/GenBank/DDBJ databases">
        <title>Depth-based differentiation of microbial function through sediment-hosted aquifers and enrichment of novel symbionts in the deep terrestrial subsurface.</title>
        <authorList>
            <person name="Probst A.J."/>
            <person name="Ladd B."/>
            <person name="Jarett J.K."/>
            <person name="Geller-Mcgrath D.E."/>
            <person name="Sieber C.M.K."/>
            <person name="Emerson J.B."/>
            <person name="Anantharaman K."/>
            <person name="Thomas B.C."/>
            <person name="Malmstrom R."/>
            <person name="Stieglmeier M."/>
            <person name="Klingl A."/>
            <person name="Woyke T."/>
            <person name="Ryan C.M."/>
            <person name="Banfield J.F."/>
        </authorList>
    </citation>
    <scope>NUCLEOTIDE SEQUENCE [LARGE SCALE GENOMIC DNA]</scope>
</reference>
<gene>
    <name evidence="8" type="ORF">COT32_02890</name>
</gene>
<comment type="caution">
    <text evidence="8">The sequence shown here is derived from an EMBL/GenBank/DDBJ whole genome shotgun (WGS) entry which is preliminary data.</text>
</comment>
<protein>
    <recommendedName>
        <fullName evidence="6">Ferredoxin</fullName>
    </recommendedName>
</protein>
<dbReference type="EMBL" id="PEYC01000060">
    <property type="protein sequence ID" value="PIS39850.1"/>
    <property type="molecule type" value="Genomic_DNA"/>
</dbReference>
<dbReference type="GO" id="GO:0005506">
    <property type="term" value="F:iron ion binding"/>
    <property type="evidence" value="ECO:0007669"/>
    <property type="project" value="UniProtKB-UniRule"/>
</dbReference>
<dbReference type="GO" id="GO:0051536">
    <property type="term" value="F:iron-sulfur cluster binding"/>
    <property type="evidence" value="ECO:0007669"/>
    <property type="project" value="UniProtKB-KW"/>
</dbReference>